<gene>
    <name evidence="1" type="ORF">QYF68_02455</name>
</gene>
<protein>
    <submittedName>
        <fullName evidence="1">Uncharacterized protein</fullName>
    </submittedName>
</protein>
<dbReference type="RefSeq" id="WP_105388109.1">
    <property type="nucleotide sequence ID" value="NZ_CP070380.1"/>
</dbReference>
<sequence>MKQTITERLHILEGSDWKDAVISLLDSRSPYRPWRFGFGEAQMGDPVAIVLNTDPPSVLTELARVGADGRPDIALINWPITAPGLVDLATLTILGGFAQDPRALWQLRGDAAIQMELALSECAYRHDDSLRYGHSSVAAARILLHSEGECIGCGDDIDLATDDARDAVHIHTVDAPARRSSTPVIRTERRPSYLYGSTAERWPTPTFPDDVPGVLCRRCVQHMRDEGCTSLLEFRFTRHPKCPHCRGSRTRKVVHGVASESVRHDLWWDYRGCMKDHEHTWTCGLCGLEWW</sequence>
<keyword evidence="2" id="KW-1185">Reference proteome</keyword>
<name>A0ABT8H7E6_MYCAO</name>
<accession>A0ABT8H7E6</accession>
<dbReference type="Proteomes" id="UP001172687">
    <property type="component" value="Unassembled WGS sequence"/>
</dbReference>
<organism evidence="1 2">
    <name type="scientific">Mycolicibacterium austroafricanum</name>
    <name type="common">Mycobacterium austroafricanum</name>
    <dbReference type="NCBI Taxonomy" id="39687"/>
    <lineage>
        <taxon>Bacteria</taxon>
        <taxon>Bacillati</taxon>
        <taxon>Actinomycetota</taxon>
        <taxon>Actinomycetes</taxon>
        <taxon>Mycobacteriales</taxon>
        <taxon>Mycobacteriaceae</taxon>
        <taxon>Mycolicibacterium</taxon>
    </lineage>
</organism>
<dbReference type="EMBL" id="JAUHTC010000010">
    <property type="protein sequence ID" value="MDN4516684.1"/>
    <property type="molecule type" value="Genomic_DNA"/>
</dbReference>
<comment type="caution">
    <text evidence="1">The sequence shown here is derived from an EMBL/GenBank/DDBJ whole genome shotgun (WGS) entry which is preliminary data.</text>
</comment>
<evidence type="ECO:0000313" key="2">
    <source>
        <dbReference type="Proteomes" id="UP001172687"/>
    </source>
</evidence>
<proteinExistence type="predicted"/>
<reference evidence="1" key="1">
    <citation type="submission" date="2023-07" db="EMBL/GenBank/DDBJ databases">
        <title>Degradation of tert-butanol by M. austroafricanum TBA100.</title>
        <authorList>
            <person name="Helbich S."/>
            <person name="Vainshtein Y."/>
        </authorList>
    </citation>
    <scope>NUCLEOTIDE SEQUENCE</scope>
    <source>
        <strain evidence="1">TBA100</strain>
    </source>
</reference>
<evidence type="ECO:0000313" key="1">
    <source>
        <dbReference type="EMBL" id="MDN4516684.1"/>
    </source>
</evidence>